<dbReference type="GO" id="GO:0016757">
    <property type="term" value="F:glycosyltransferase activity"/>
    <property type="evidence" value="ECO:0007669"/>
    <property type="project" value="InterPro"/>
</dbReference>
<name>A0A1N7R4Q5_9BACT</name>
<dbReference type="Proteomes" id="UP000186917">
    <property type="component" value="Unassembled WGS sequence"/>
</dbReference>
<dbReference type="EMBL" id="FTOR01000009">
    <property type="protein sequence ID" value="SIT30075.1"/>
    <property type="molecule type" value="Genomic_DNA"/>
</dbReference>
<feature type="domain" description="Glycosyl transferase family 1" evidence="2">
    <location>
        <begin position="188"/>
        <end position="333"/>
    </location>
</feature>
<protein>
    <submittedName>
        <fullName evidence="4">Glycosyltransferase involved in cell wall bisynthesis</fullName>
    </submittedName>
</protein>
<keyword evidence="5" id="KW-1185">Reference proteome</keyword>
<evidence type="ECO:0000259" key="2">
    <source>
        <dbReference type="Pfam" id="PF00534"/>
    </source>
</evidence>
<dbReference type="InterPro" id="IPR001296">
    <property type="entry name" value="Glyco_trans_1"/>
</dbReference>
<accession>A0A1N7R4Q5</accession>
<keyword evidence="1 4" id="KW-0808">Transferase</keyword>
<dbReference type="CDD" id="cd03809">
    <property type="entry name" value="GT4_MtfB-like"/>
    <property type="match status" value="1"/>
</dbReference>
<evidence type="ECO:0000313" key="4">
    <source>
        <dbReference type="EMBL" id="SIT30075.1"/>
    </source>
</evidence>
<evidence type="ECO:0000259" key="3">
    <source>
        <dbReference type="Pfam" id="PF13439"/>
    </source>
</evidence>
<evidence type="ECO:0000313" key="5">
    <source>
        <dbReference type="Proteomes" id="UP000186917"/>
    </source>
</evidence>
<dbReference type="PANTHER" id="PTHR46401">
    <property type="entry name" value="GLYCOSYLTRANSFERASE WBBK-RELATED"/>
    <property type="match status" value="1"/>
</dbReference>
<dbReference type="InterPro" id="IPR028098">
    <property type="entry name" value="Glyco_trans_4-like_N"/>
</dbReference>
<dbReference type="Gene3D" id="3.40.50.2000">
    <property type="entry name" value="Glycogen Phosphorylase B"/>
    <property type="match status" value="2"/>
</dbReference>
<sequence length="376" mass="42355">MKVLIDPEIFFYGRCGMVRYYSRLIKELKNEGLTIDIPLLLSESDFINGSLQPLQWFRKIPGGRYITNRLNTLSKKIYYRKIQKGNYDILFINSPVFEDRFLDYMPAHKPFAMVVHDTMRCVLGPDGLFDPSGSNADKLAYLTHRASGVISISHTTCKDLADLTGLSETDITTIHTGNLLNTELETSNNLSLPSQYLLFVGDRTGRKNFKLFISAITDILQAQLELHVVCTGPCNKWEYDMLCKLQVADKVQFIEANDQVLVSLYKNAKALIYPSIYEGYGLPVLEAMSLGCPVITSRLSSIPEVGKDAVIYIDPYQKISIATAVNQVLHAEKSWLSDLTDKAMQIAMQQTPQKMASLFKTAFETVVQNSYKKSKA</sequence>
<feature type="domain" description="Glycosyltransferase subfamily 4-like N-terminal" evidence="3">
    <location>
        <begin position="16"/>
        <end position="177"/>
    </location>
</feature>
<dbReference type="OrthoDB" id="9801609at2"/>
<dbReference type="Pfam" id="PF13439">
    <property type="entry name" value="Glyco_transf_4"/>
    <property type="match status" value="1"/>
</dbReference>
<dbReference type="PANTHER" id="PTHR46401:SF2">
    <property type="entry name" value="GLYCOSYLTRANSFERASE WBBK-RELATED"/>
    <property type="match status" value="1"/>
</dbReference>
<proteinExistence type="predicted"/>
<gene>
    <name evidence="4" type="ORF">SAMN05421788_109121</name>
</gene>
<evidence type="ECO:0000256" key="1">
    <source>
        <dbReference type="ARBA" id="ARBA00022679"/>
    </source>
</evidence>
<dbReference type="STRING" id="477680.SAMN05421788_109121"/>
<dbReference type="SUPFAM" id="SSF53756">
    <property type="entry name" value="UDP-Glycosyltransferase/glycogen phosphorylase"/>
    <property type="match status" value="1"/>
</dbReference>
<reference evidence="5" key="1">
    <citation type="submission" date="2017-01" db="EMBL/GenBank/DDBJ databases">
        <authorList>
            <person name="Varghese N."/>
            <person name="Submissions S."/>
        </authorList>
    </citation>
    <scope>NUCLEOTIDE SEQUENCE [LARGE SCALE GENOMIC DNA]</scope>
    <source>
        <strain evidence="5">DSM 21054</strain>
    </source>
</reference>
<dbReference type="RefSeq" id="WP_076381442.1">
    <property type="nucleotide sequence ID" value="NZ_AP017422.1"/>
</dbReference>
<organism evidence="4 5">
    <name type="scientific">Filimonas lacunae</name>
    <dbReference type="NCBI Taxonomy" id="477680"/>
    <lineage>
        <taxon>Bacteria</taxon>
        <taxon>Pseudomonadati</taxon>
        <taxon>Bacteroidota</taxon>
        <taxon>Chitinophagia</taxon>
        <taxon>Chitinophagales</taxon>
        <taxon>Chitinophagaceae</taxon>
        <taxon>Filimonas</taxon>
    </lineage>
</organism>
<dbReference type="AlphaFoldDB" id="A0A1N7R4Q5"/>
<dbReference type="Pfam" id="PF00534">
    <property type="entry name" value="Glycos_transf_1"/>
    <property type="match status" value="1"/>
</dbReference>
<dbReference type="GO" id="GO:0009103">
    <property type="term" value="P:lipopolysaccharide biosynthetic process"/>
    <property type="evidence" value="ECO:0007669"/>
    <property type="project" value="TreeGrafter"/>
</dbReference>